<dbReference type="GO" id="GO:0003676">
    <property type="term" value="F:nucleic acid binding"/>
    <property type="evidence" value="ECO:0007669"/>
    <property type="project" value="InterPro"/>
</dbReference>
<evidence type="ECO:0000313" key="3">
    <source>
        <dbReference type="Proteomes" id="UP000285326"/>
    </source>
</evidence>
<name>A0A420JCA3_9PEZI</name>
<reference evidence="2 3" key="1">
    <citation type="journal article" date="2018" name="BMC Genomics">
        <title>Comparative genome analyses reveal sequence features reflecting distinct modes of host-adaptation between dicot and monocot powdery mildew.</title>
        <authorList>
            <person name="Wu Y."/>
            <person name="Ma X."/>
            <person name="Pan Z."/>
            <person name="Kale S.D."/>
            <person name="Song Y."/>
            <person name="King H."/>
            <person name="Zhang Q."/>
            <person name="Presley C."/>
            <person name="Deng X."/>
            <person name="Wei C.I."/>
            <person name="Xiao S."/>
        </authorList>
    </citation>
    <scope>NUCLEOTIDE SEQUENCE [LARGE SCALE GENOMIC DNA]</scope>
    <source>
        <strain evidence="2">UMSG1</strain>
    </source>
</reference>
<dbReference type="AlphaFoldDB" id="A0A420JCA3"/>
<dbReference type="InterPro" id="IPR004875">
    <property type="entry name" value="DDE_SF_endonuclease_dom"/>
</dbReference>
<evidence type="ECO:0000313" key="2">
    <source>
        <dbReference type="EMBL" id="RKF95964.1"/>
    </source>
</evidence>
<accession>A0A420JCA3</accession>
<evidence type="ECO:0000259" key="1">
    <source>
        <dbReference type="Pfam" id="PF03184"/>
    </source>
</evidence>
<feature type="non-terminal residue" evidence="2">
    <location>
        <position position="251"/>
    </location>
</feature>
<proteinExistence type="predicted"/>
<feature type="domain" description="DDE-1" evidence="1">
    <location>
        <begin position="15"/>
        <end position="113"/>
    </location>
</feature>
<sequence>MPGKIFTGKHFNKNLPPNTQLATSDNGYSDDELAYKWLWHFHRQTLKHWKSEHCLLIFDSHGSHMTFDFISFCDQLDIIPFCLVAHSTHVCQPLGVTVFSPYKHLHGRSVEDSVRSGKDTFTKASFFQSLHQIRTLTFTRATILSGFKRSGIWPLDRNIVLKALHRRSDPKFGDYLNGGCRYTVYDTTPAIRMPASNEKRSRLPLQQQRMWDKDEEYGALPAKDYQDFMNLLEDHEPSSPLGIENAENEHD</sequence>
<dbReference type="Proteomes" id="UP000285326">
    <property type="component" value="Unassembled WGS sequence"/>
</dbReference>
<dbReference type="EMBL" id="MCBS01006824">
    <property type="protein sequence ID" value="RKF95964.1"/>
    <property type="molecule type" value="Genomic_DNA"/>
</dbReference>
<gene>
    <name evidence="2" type="ORF">GcM1_068003</name>
</gene>
<protein>
    <recommendedName>
        <fullName evidence="1">DDE-1 domain-containing protein</fullName>
    </recommendedName>
</protein>
<comment type="caution">
    <text evidence="2">The sequence shown here is derived from an EMBL/GenBank/DDBJ whole genome shotgun (WGS) entry which is preliminary data.</text>
</comment>
<organism evidence="2 3">
    <name type="scientific">Golovinomyces cichoracearum</name>
    <dbReference type="NCBI Taxonomy" id="62708"/>
    <lineage>
        <taxon>Eukaryota</taxon>
        <taxon>Fungi</taxon>
        <taxon>Dikarya</taxon>
        <taxon>Ascomycota</taxon>
        <taxon>Pezizomycotina</taxon>
        <taxon>Leotiomycetes</taxon>
        <taxon>Erysiphales</taxon>
        <taxon>Erysiphaceae</taxon>
        <taxon>Golovinomyces</taxon>
    </lineage>
</organism>
<dbReference type="Pfam" id="PF03184">
    <property type="entry name" value="DDE_1"/>
    <property type="match status" value="1"/>
</dbReference>